<evidence type="ECO:0000259" key="6">
    <source>
        <dbReference type="PROSITE" id="PS50887"/>
    </source>
</evidence>
<dbReference type="PROSITE" id="PS50110">
    <property type="entry name" value="RESPONSE_REGULATORY"/>
    <property type="match status" value="1"/>
</dbReference>
<dbReference type="EMBL" id="FOQL01000002">
    <property type="protein sequence ID" value="SFI38432.1"/>
    <property type="molecule type" value="Genomic_DNA"/>
</dbReference>
<dbReference type="GO" id="GO:0000160">
    <property type="term" value="P:phosphorelay signal transduction system"/>
    <property type="evidence" value="ECO:0007669"/>
    <property type="project" value="InterPro"/>
</dbReference>
<dbReference type="GO" id="GO:0005886">
    <property type="term" value="C:plasma membrane"/>
    <property type="evidence" value="ECO:0007669"/>
    <property type="project" value="UniProtKB-SubCell"/>
</dbReference>
<dbReference type="PROSITE" id="PS50883">
    <property type="entry name" value="EAL"/>
    <property type="match status" value="1"/>
</dbReference>
<proteinExistence type="predicted"/>
<dbReference type="InterPro" id="IPR001789">
    <property type="entry name" value="Sig_transdc_resp-reg_receiver"/>
</dbReference>
<dbReference type="InterPro" id="IPR035919">
    <property type="entry name" value="EAL_sf"/>
</dbReference>
<dbReference type="InterPro" id="IPR001633">
    <property type="entry name" value="EAL_dom"/>
</dbReference>
<dbReference type="Pfam" id="PF00563">
    <property type="entry name" value="EAL"/>
    <property type="match status" value="1"/>
</dbReference>
<dbReference type="InterPro" id="IPR011006">
    <property type="entry name" value="CheY-like_superfamily"/>
</dbReference>
<evidence type="ECO:0000256" key="1">
    <source>
        <dbReference type="ARBA" id="ARBA00001946"/>
    </source>
</evidence>
<feature type="modified residue" description="4-aspartylphosphate" evidence="3">
    <location>
        <position position="59"/>
    </location>
</feature>
<accession>A0A1I3HRX7</accession>
<protein>
    <submittedName>
        <fullName evidence="7">Response regulator receiver modulated diguanylate cyclase/phosphodiesterase</fullName>
    </submittedName>
</protein>
<evidence type="ECO:0000259" key="5">
    <source>
        <dbReference type="PROSITE" id="PS50883"/>
    </source>
</evidence>
<dbReference type="NCBIfam" id="TIGR00254">
    <property type="entry name" value="GGDEF"/>
    <property type="match status" value="1"/>
</dbReference>
<dbReference type="SUPFAM" id="SSF141868">
    <property type="entry name" value="EAL domain-like"/>
    <property type="match status" value="1"/>
</dbReference>
<dbReference type="Pfam" id="PF00990">
    <property type="entry name" value="GGDEF"/>
    <property type="match status" value="1"/>
</dbReference>
<dbReference type="Proteomes" id="UP000243606">
    <property type="component" value="Unassembled WGS sequence"/>
</dbReference>
<dbReference type="PROSITE" id="PS50887">
    <property type="entry name" value="GGDEF"/>
    <property type="match status" value="1"/>
</dbReference>
<dbReference type="Gene3D" id="3.30.70.270">
    <property type="match status" value="1"/>
</dbReference>
<sequence>MVEETHTALPTVLIVDDQPSDLLVLSQAVQGMADIHIASNGHMALEVARRCRPDLILLDIQMPGMDGFQLCRAIKADPRLCDAAILFVTAQTQTEYEIKALELGGIDFIEKPLNIPVVQVRVRAHLNLRKAAKRLAYYDELTGLPNRSLLQDRTEQALHKAQRDQSKVVLLMLDLDNFKSINDSVDHAIGDAVLSEVARRLTQFSRGVDTVSRRGGDEFVMLLSEVTRLDAISDFVERVLEVIASPMYIDDKRYDITASGGVSVFPDDSQDFASLYRHADTAMYQAKKLGRNRYRFFSQGLENISRARHLLEGHMRRALEQGVFEVFYQAKYDARNQSICGMEALVRWRKPDATLVSPAEFIPLAEETGLIIPIGRFVLMQACKDAKCLMNLGLNVPVSVNISAIQFREEAFLSMVKNALEQSALPPSMLELEITESVLAHDIKTASNVLNELKAMGVHIAIDDFGIGYSSLTYLKSLPIDVLKIDQSFVRDMLADSSDAAIIEAIVNMGLALGLALIAEGVELQEQSDKLLALGCCIMQGFLYCKPMPFQALCEYLQTSALILPSVTENHNAQ</sequence>
<dbReference type="SMART" id="SM00267">
    <property type="entry name" value="GGDEF"/>
    <property type="match status" value="1"/>
</dbReference>
<dbReference type="PANTHER" id="PTHR44757:SF2">
    <property type="entry name" value="BIOFILM ARCHITECTURE MAINTENANCE PROTEIN MBAA"/>
    <property type="match status" value="1"/>
</dbReference>
<dbReference type="InterPro" id="IPR000160">
    <property type="entry name" value="GGDEF_dom"/>
</dbReference>
<dbReference type="CDD" id="cd01949">
    <property type="entry name" value="GGDEF"/>
    <property type="match status" value="1"/>
</dbReference>
<keyword evidence="8" id="KW-1185">Reference proteome</keyword>
<gene>
    <name evidence="7" type="ORF">SAMN05216206_2081</name>
</gene>
<dbReference type="InterPro" id="IPR029787">
    <property type="entry name" value="Nucleotide_cyclase"/>
</dbReference>
<dbReference type="CDD" id="cd01948">
    <property type="entry name" value="EAL"/>
    <property type="match status" value="1"/>
</dbReference>
<dbReference type="OrthoDB" id="9804951at2"/>
<dbReference type="Pfam" id="PF00072">
    <property type="entry name" value="Response_reg"/>
    <property type="match status" value="1"/>
</dbReference>
<dbReference type="SMART" id="SM00448">
    <property type="entry name" value="REC"/>
    <property type="match status" value="1"/>
</dbReference>
<dbReference type="SUPFAM" id="SSF52172">
    <property type="entry name" value="CheY-like"/>
    <property type="match status" value="1"/>
</dbReference>
<dbReference type="SMART" id="SM00052">
    <property type="entry name" value="EAL"/>
    <property type="match status" value="1"/>
</dbReference>
<dbReference type="RefSeq" id="WP_090241870.1">
    <property type="nucleotide sequence ID" value="NZ_FOQL01000002.1"/>
</dbReference>
<evidence type="ECO:0000313" key="8">
    <source>
        <dbReference type="Proteomes" id="UP000243606"/>
    </source>
</evidence>
<reference evidence="8" key="1">
    <citation type="submission" date="2016-10" db="EMBL/GenBank/DDBJ databases">
        <authorList>
            <person name="Varghese N."/>
            <person name="Submissions S."/>
        </authorList>
    </citation>
    <scope>NUCLEOTIDE SEQUENCE [LARGE SCALE GENOMIC DNA]</scope>
    <source>
        <strain evidence="8">LMG 24016</strain>
    </source>
</reference>
<dbReference type="PANTHER" id="PTHR44757">
    <property type="entry name" value="DIGUANYLATE CYCLASE DGCP"/>
    <property type="match status" value="1"/>
</dbReference>
<evidence type="ECO:0000256" key="3">
    <source>
        <dbReference type="PROSITE-ProRule" id="PRU00169"/>
    </source>
</evidence>
<dbReference type="AlphaFoldDB" id="A0A1I3HRX7"/>
<feature type="domain" description="Response regulatory" evidence="4">
    <location>
        <begin position="11"/>
        <end position="126"/>
    </location>
</feature>
<evidence type="ECO:0000313" key="7">
    <source>
        <dbReference type="EMBL" id="SFI38432.1"/>
    </source>
</evidence>
<dbReference type="InterPro" id="IPR052155">
    <property type="entry name" value="Biofilm_reg_signaling"/>
</dbReference>
<evidence type="ECO:0000256" key="2">
    <source>
        <dbReference type="ARBA" id="ARBA00004533"/>
    </source>
</evidence>
<dbReference type="FunFam" id="3.30.70.270:FF:000001">
    <property type="entry name" value="Diguanylate cyclase domain protein"/>
    <property type="match status" value="1"/>
</dbReference>
<dbReference type="InterPro" id="IPR043128">
    <property type="entry name" value="Rev_trsase/Diguanyl_cyclase"/>
</dbReference>
<feature type="domain" description="EAL" evidence="5">
    <location>
        <begin position="308"/>
        <end position="561"/>
    </location>
</feature>
<dbReference type="GO" id="GO:0003824">
    <property type="term" value="F:catalytic activity"/>
    <property type="evidence" value="ECO:0007669"/>
    <property type="project" value="UniProtKB-ARBA"/>
</dbReference>
<comment type="cofactor">
    <cofactor evidence="1">
        <name>Mg(2+)</name>
        <dbReference type="ChEBI" id="CHEBI:18420"/>
    </cofactor>
</comment>
<dbReference type="STRING" id="425504.SAMN05216206_2081"/>
<comment type="subcellular location">
    <subcellularLocation>
        <location evidence="2">Cell inner membrane</location>
    </subcellularLocation>
</comment>
<name>A0A1I3HRX7_9PSED</name>
<evidence type="ECO:0000259" key="4">
    <source>
        <dbReference type="PROSITE" id="PS50110"/>
    </source>
</evidence>
<organism evidence="7 8">
    <name type="scientific">Pseudomonas guineae</name>
    <dbReference type="NCBI Taxonomy" id="425504"/>
    <lineage>
        <taxon>Bacteria</taxon>
        <taxon>Pseudomonadati</taxon>
        <taxon>Pseudomonadota</taxon>
        <taxon>Gammaproteobacteria</taxon>
        <taxon>Pseudomonadales</taxon>
        <taxon>Pseudomonadaceae</taxon>
        <taxon>Pseudomonas</taxon>
    </lineage>
</organism>
<keyword evidence="3" id="KW-0597">Phosphoprotein</keyword>
<dbReference type="SUPFAM" id="SSF55073">
    <property type="entry name" value="Nucleotide cyclase"/>
    <property type="match status" value="1"/>
</dbReference>
<dbReference type="Gene3D" id="3.20.20.450">
    <property type="entry name" value="EAL domain"/>
    <property type="match status" value="1"/>
</dbReference>
<dbReference type="Gene3D" id="3.40.50.2300">
    <property type="match status" value="1"/>
</dbReference>
<feature type="domain" description="GGDEF" evidence="6">
    <location>
        <begin position="166"/>
        <end position="299"/>
    </location>
</feature>